<feature type="region of interest" description="Disordered" evidence="1">
    <location>
        <begin position="110"/>
        <end position="148"/>
    </location>
</feature>
<evidence type="ECO:0000256" key="1">
    <source>
        <dbReference type="SAM" id="MobiDB-lite"/>
    </source>
</evidence>
<proteinExistence type="predicted"/>
<protein>
    <submittedName>
        <fullName evidence="2">Uncharacterized protein</fullName>
    </submittedName>
</protein>
<evidence type="ECO:0000313" key="3">
    <source>
        <dbReference type="Proteomes" id="UP001318860"/>
    </source>
</evidence>
<evidence type="ECO:0000313" key="2">
    <source>
        <dbReference type="EMBL" id="KAK6150674.1"/>
    </source>
</evidence>
<keyword evidence="3" id="KW-1185">Reference proteome</keyword>
<sequence>MVEEIGGVNFAAGQGALRSSLSQLCEAFTVLAVYLRCSQVMVPFQALLAYIGLSVNAVCPGKKAGEIFTAIHDSLGHQRDNHGSLVSRDSSSPDLVPLGSLDSTFSLCSTGPGVIPGRPSDTQVSTRSRSRGEQTTDSVQNQTELKKPKIELLPSHATHEKLPNFDLPIEEESKQRAVCPRRKYLDKLFVDPLERCLTQSLMQGMDYDFDDIDLLDYVFSLDATHVDTSKGLKESLGDTIIEELPKVTLELKELPAHLRYVFLGENDTHPIIASL</sequence>
<name>A0ABR0WWN2_REHGL</name>
<feature type="compositionally biased region" description="Polar residues" evidence="1">
    <location>
        <begin position="120"/>
        <end position="143"/>
    </location>
</feature>
<comment type="caution">
    <text evidence="2">The sequence shown here is derived from an EMBL/GenBank/DDBJ whole genome shotgun (WGS) entry which is preliminary data.</text>
</comment>
<gene>
    <name evidence="2" type="ORF">DH2020_015606</name>
</gene>
<reference evidence="2 3" key="1">
    <citation type="journal article" date="2021" name="Comput. Struct. Biotechnol. J.">
        <title>De novo genome assembly of the potent medicinal plant Rehmannia glutinosa using nanopore technology.</title>
        <authorList>
            <person name="Ma L."/>
            <person name="Dong C."/>
            <person name="Song C."/>
            <person name="Wang X."/>
            <person name="Zheng X."/>
            <person name="Niu Y."/>
            <person name="Chen S."/>
            <person name="Feng W."/>
        </authorList>
    </citation>
    <scope>NUCLEOTIDE SEQUENCE [LARGE SCALE GENOMIC DNA]</scope>
    <source>
        <strain evidence="2">DH-2019</strain>
    </source>
</reference>
<accession>A0ABR0WWN2</accession>
<dbReference type="EMBL" id="JABTTQ020000008">
    <property type="protein sequence ID" value="KAK6150674.1"/>
    <property type="molecule type" value="Genomic_DNA"/>
</dbReference>
<dbReference type="Proteomes" id="UP001318860">
    <property type="component" value="Unassembled WGS sequence"/>
</dbReference>
<organism evidence="2 3">
    <name type="scientific">Rehmannia glutinosa</name>
    <name type="common">Chinese foxglove</name>
    <dbReference type="NCBI Taxonomy" id="99300"/>
    <lineage>
        <taxon>Eukaryota</taxon>
        <taxon>Viridiplantae</taxon>
        <taxon>Streptophyta</taxon>
        <taxon>Embryophyta</taxon>
        <taxon>Tracheophyta</taxon>
        <taxon>Spermatophyta</taxon>
        <taxon>Magnoliopsida</taxon>
        <taxon>eudicotyledons</taxon>
        <taxon>Gunneridae</taxon>
        <taxon>Pentapetalae</taxon>
        <taxon>asterids</taxon>
        <taxon>lamiids</taxon>
        <taxon>Lamiales</taxon>
        <taxon>Orobanchaceae</taxon>
        <taxon>Rehmannieae</taxon>
        <taxon>Rehmannia</taxon>
    </lineage>
</organism>